<evidence type="ECO:0000259" key="2">
    <source>
        <dbReference type="Pfam" id="PF14331"/>
    </source>
</evidence>
<feature type="domain" description="Type VI secretion system component TssM1 N-terminal" evidence="2">
    <location>
        <begin position="181"/>
        <end position="429"/>
    </location>
</feature>
<dbReference type="Proteomes" id="UP000199602">
    <property type="component" value="Unassembled WGS sequence"/>
</dbReference>
<reference evidence="3 4" key="1">
    <citation type="submission" date="2016-10" db="EMBL/GenBank/DDBJ databases">
        <authorList>
            <person name="de Groot N.N."/>
        </authorList>
    </citation>
    <scope>NUCLEOTIDE SEQUENCE [LARGE SCALE GENOMIC DNA]</scope>
    <source>
        <strain evidence="3 4">DSM 15269</strain>
    </source>
</reference>
<dbReference type="InterPro" id="IPR025743">
    <property type="entry name" value="TssM1_N"/>
</dbReference>
<gene>
    <name evidence="3" type="ORF">SAMN04488516_101162</name>
</gene>
<dbReference type="InterPro" id="IPR027417">
    <property type="entry name" value="P-loop_NTPase"/>
</dbReference>
<dbReference type="PANTHER" id="PTHR36153:SF1">
    <property type="entry name" value="TYPE VI SECRETION SYSTEM COMPONENT TSSM1"/>
    <property type="match status" value="1"/>
</dbReference>
<sequence length="1159" mass="134677">MKTIWKILGFIVVVACLLGILVIGWLEEWSWWLIGAVCFVFIGGIVAVIFIKRYIARRKERLFVKRVIEQDSKIIEESPEHSRVDLEEMQAKWKEAISLLSKSHLKKYGNPLYVLPWFLFLGESGSGKSTALKNSRLASPLTDIPKVSGIAGTRNFDWWFFEKAIILDTAGRYSIPIDEIQDKEEWENFLTLIAKYRKKEPLNGIVVSISCEDLLKDDNAKLTDKGQFLRKRIDQVMRVTGYKIPIYLLVTKVDKIHGFIEFVSALGDKYYNQCLGYMVKEDKLDWRGVLKESLTYIGDKLRKFRFLIVQQSRGVNPALLLFPKELERLSPGLEAFCEGLLSPNPYQEEPFFRGIYFSSAKQEGEILSDFLTNFSLTKFAVIKNFIKERGLFLRDFFASILPSDRYLFMPLREYQTWKKRTFTIAFVAWILLVSGTIGLILGAYNHNLSILTKIKDISKISFKEDINSNLILLSKYGELIQDLESENNDYPLPMMGFSYSHNAIDKLKNIYVEVFKDKILEPIDNNIVISLRTLLISDKENNSLRIIDFILNQVVLLEYFIKKDDKNTNNMLSNLSYDLPLVYNRVKEEISPYFSKGYNLYLGFSSKKYLGSRLEFRLNLLKEILSSVGRDLHWVIYHPDLNQYNISLSRLWEYTNNFENDSFVPGAFTVKGKKYIDNFISFLKTALNKKGVLTPEVERSFFKWYKEQFFEEWRKFLQNFSDGEMALENWSSRHEMAMKMCSEDNPYYGVIELFVKQVQGVFGKDKKTLQKDIPTWVKPILILYSAWQEAQSLDQKKSQSLPLKEKLKRKILGDFFKFKKTALSLTNDKELKRYQDILKIAKLWLKYKQDMQKLVHITTDSATAFQLTSEFFPYGTNPTASKSVFYIVNNDIFSLKVLLKKYGDNSIANYLLAAPFKYVVDYAIMETACVLQQKWEEEVLGKIEGLNHIEKIKLLFNGENSLVDKFLQNTAKPFVGLDRFGYYPRKALGKKLPFTKSFFGFVNQGKNLFFTSKKTFEVYFRTLPVGANKDAKIQPYGCKLSLQCAEKIYELENFNFPSSETFKWSSDQCGDVTLWIYLPGLKLKKVFSGPLGLAKFLLRFRDGSSTFYPKEFGSDKEFLQSQKIKWIKVGYEIQGAEPIIKMLQDIPDEIPTEILTCWH</sequence>
<protein>
    <submittedName>
        <fullName evidence="3">Type VI secretion system protein ImpL</fullName>
    </submittedName>
</protein>
<keyword evidence="1" id="KW-0472">Membrane</keyword>
<evidence type="ECO:0000256" key="1">
    <source>
        <dbReference type="SAM" id="Phobius"/>
    </source>
</evidence>
<accession>A0A1G9ZU02</accession>
<keyword evidence="1" id="KW-1133">Transmembrane helix</keyword>
<dbReference type="SUPFAM" id="SSF52540">
    <property type="entry name" value="P-loop containing nucleoside triphosphate hydrolases"/>
    <property type="match status" value="1"/>
</dbReference>
<feature type="transmembrane region" description="Helical" evidence="1">
    <location>
        <begin position="422"/>
        <end position="444"/>
    </location>
</feature>
<dbReference type="RefSeq" id="WP_092061898.1">
    <property type="nucleotide sequence ID" value="NZ_FNIN01000001.1"/>
</dbReference>
<dbReference type="OrthoDB" id="9758229at2"/>
<dbReference type="EMBL" id="FNIN01000001">
    <property type="protein sequence ID" value="SDN24585.1"/>
    <property type="molecule type" value="Genomic_DNA"/>
</dbReference>
<dbReference type="Pfam" id="PF14331">
    <property type="entry name" value="IcmF-related_N"/>
    <property type="match status" value="1"/>
</dbReference>
<organism evidence="3 4">
    <name type="scientific">Desulfonauticus submarinus</name>
    <dbReference type="NCBI Taxonomy" id="206665"/>
    <lineage>
        <taxon>Bacteria</taxon>
        <taxon>Pseudomonadati</taxon>
        <taxon>Thermodesulfobacteriota</taxon>
        <taxon>Desulfovibrionia</taxon>
        <taxon>Desulfovibrionales</taxon>
        <taxon>Desulfonauticaceae</taxon>
        <taxon>Desulfonauticus</taxon>
    </lineage>
</organism>
<evidence type="ECO:0000313" key="4">
    <source>
        <dbReference type="Proteomes" id="UP000199602"/>
    </source>
</evidence>
<dbReference type="AlphaFoldDB" id="A0A1G9ZU02"/>
<dbReference type="PANTHER" id="PTHR36153">
    <property type="entry name" value="INNER MEMBRANE PROTEIN-RELATED"/>
    <property type="match status" value="1"/>
</dbReference>
<keyword evidence="1" id="KW-0812">Transmembrane</keyword>
<evidence type="ECO:0000313" key="3">
    <source>
        <dbReference type="EMBL" id="SDN24585.1"/>
    </source>
</evidence>
<keyword evidence="4" id="KW-1185">Reference proteome</keyword>
<feature type="transmembrane region" description="Helical" evidence="1">
    <location>
        <begin position="32"/>
        <end position="51"/>
    </location>
</feature>
<dbReference type="InterPro" id="IPR053156">
    <property type="entry name" value="T6SS_TssM-like"/>
</dbReference>
<proteinExistence type="predicted"/>
<dbReference type="Gene3D" id="3.40.50.300">
    <property type="entry name" value="P-loop containing nucleotide triphosphate hydrolases"/>
    <property type="match status" value="1"/>
</dbReference>
<name>A0A1G9ZU02_9BACT</name>
<dbReference type="STRING" id="206665.SAMN04488516_101162"/>
<feature type="transmembrane region" description="Helical" evidence="1">
    <location>
        <begin position="7"/>
        <end position="26"/>
    </location>
</feature>